<dbReference type="OrthoDB" id="667966at2"/>
<evidence type="ECO:0000256" key="3">
    <source>
        <dbReference type="ARBA" id="ARBA00023163"/>
    </source>
</evidence>
<evidence type="ECO:0000259" key="5">
    <source>
        <dbReference type="PROSITE" id="PS50042"/>
    </source>
</evidence>
<keyword evidence="2" id="KW-0238">DNA-binding</keyword>
<evidence type="ECO:0000256" key="2">
    <source>
        <dbReference type="ARBA" id="ARBA00023125"/>
    </source>
</evidence>
<dbReference type="InterPro" id="IPR018490">
    <property type="entry name" value="cNMP-bd_dom_sf"/>
</dbReference>
<dbReference type="RefSeq" id="WP_095884136.1">
    <property type="nucleotide sequence ID" value="NZ_NTHN02000020.1"/>
</dbReference>
<dbReference type="InterPro" id="IPR014710">
    <property type="entry name" value="RmlC-like_jellyroll"/>
</dbReference>
<gene>
    <name evidence="6" type="ORF">CLG85_22140</name>
</gene>
<organism evidence="6">
    <name type="scientific">Alloyangia mangrovi</name>
    <dbReference type="NCBI Taxonomy" id="1779329"/>
    <lineage>
        <taxon>Bacteria</taxon>
        <taxon>Pseudomonadati</taxon>
        <taxon>Pseudomonadota</taxon>
        <taxon>Alphaproteobacteria</taxon>
        <taxon>Rhodobacterales</taxon>
        <taxon>Roseobacteraceae</taxon>
        <taxon>Alloyangia</taxon>
    </lineage>
</organism>
<dbReference type="InterPro" id="IPR000595">
    <property type="entry name" value="cNMP-bd_dom"/>
</dbReference>
<dbReference type="CDD" id="cd00038">
    <property type="entry name" value="CAP_ED"/>
    <property type="match status" value="1"/>
</dbReference>
<dbReference type="Pfam" id="PF13545">
    <property type="entry name" value="HTH_Crp_2"/>
    <property type="match status" value="1"/>
</dbReference>
<accession>A0A2A3JQI8</accession>
<feature type="region of interest" description="Disordered" evidence="4">
    <location>
        <begin position="252"/>
        <end position="273"/>
    </location>
</feature>
<reference evidence="6" key="1">
    <citation type="submission" date="2017-09" db="EMBL/GenBank/DDBJ databases">
        <title>Yangia sp. SAOS 153D whole genome sequencing.</title>
        <authorList>
            <person name="Verma A."/>
            <person name="Krishnamurthi S."/>
        </authorList>
    </citation>
    <scope>NUCLEOTIDE SEQUENCE [LARGE SCALE GENOMIC DNA]</scope>
    <source>
        <strain evidence="6">SAOS 153D</strain>
    </source>
</reference>
<dbReference type="InterPro" id="IPR012318">
    <property type="entry name" value="HTH_CRP"/>
</dbReference>
<protein>
    <recommendedName>
        <fullName evidence="5">Cyclic nucleotide-binding domain-containing protein</fullName>
    </recommendedName>
</protein>
<dbReference type="InterPro" id="IPR050397">
    <property type="entry name" value="Env_Response_Regulators"/>
</dbReference>
<dbReference type="AlphaFoldDB" id="A0A2A3JQI8"/>
<dbReference type="EMBL" id="NTHN01000461">
    <property type="protein sequence ID" value="PBD17067.1"/>
    <property type="molecule type" value="Genomic_DNA"/>
</dbReference>
<dbReference type="GO" id="GO:0003700">
    <property type="term" value="F:DNA-binding transcription factor activity"/>
    <property type="evidence" value="ECO:0007669"/>
    <property type="project" value="TreeGrafter"/>
</dbReference>
<dbReference type="GO" id="GO:0005829">
    <property type="term" value="C:cytosol"/>
    <property type="evidence" value="ECO:0007669"/>
    <property type="project" value="TreeGrafter"/>
</dbReference>
<evidence type="ECO:0000313" key="6">
    <source>
        <dbReference type="EMBL" id="PBD17067.1"/>
    </source>
</evidence>
<dbReference type="SMART" id="SM00100">
    <property type="entry name" value="cNMP"/>
    <property type="match status" value="1"/>
</dbReference>
<comment type="caution">
    <text evidence="6">The sequence shown here is derived from an EMBL/GenBank/DDBJ whole genome shotgun (WGS) entry which is preliminary data.</text>
</comment>
<dbReference type="SMART" id="SM00419">
    <property type="entry name" value="HTH_CRP"/>
    <property type="match status" value="1"/>
</dbReference>
<dbReference type="InterPro" id="IPR036388">
    <property type="entry name" value="WH-like_DNA-bd_sf"/>
</dbReference>
<keyword evidence="3" id="KW-0804">Transcription</keyword>
<dbReference type="Gene3D" id="1.10.10.10">
    <property type="entry name" value="Winged helix-like DNA-binding domain superfamily/Winged helix DNA-binding domain"/>
    <property type="match status" value="1"/>
</dbReference>
<sequence length="273" mass="30542">MQTNAILRQAQEVRCGRCAARKFGFCSTLHADSQREILSRSSLTTYARGAEIVQQGEPLDRIGLIASGVIKVGTVTKGGDEHLLQIMRRGQLVYVPDSAGSLFSWVTASEAAVCWMSRSAWDSFLKEQPSHFHAYMVTMRQQLEQMQLSVMNMRGRNTLQRLAFWLLEELADADAGEQRKLHILLSRRDLASLLDMTVETLCRSLRQLNDKGAIRLLTPDRIEVTDLSRLRLIARCNEDGIGRGVTSLPPALPHRSWANRNDTPAKTARPDAG</sequence>
<dbReference type="PANTHER" id="PTHR24567:SF26">
    <property type="entry name" value="REGULATORY PROTEIN YEIL"/>
    <property type="match status" value="1"/>
</dbReference>
<dbReference type="PROSITE" id="PS50042">
    <property type="entry name" value="CNMP_BINDING_3"/>
    <property type="match status" value="1"/>
</dbReference>
<proteinExistence type="predicted"/>
<name>A0A2A3JQI8_9RHOB</name>
<dbReference type="InterPro" id="IPR036390">
    <property type="entry name" value="WH_DNA-bd_sf"/>
</dbReference>
<dbReference type="SUPFAM" id="SSF51206">
    <property type="entry name" value="cAMP-binding domain-like"/>
    <property type="match status" value="1"/>
</dbReference>
<dbReference type="Pfam" id="PF00027">
    <property type="entry name" value="cNMP_binding"/>
    <property type="match status" value="1"/>
</dbReference>
<feature type="domain" description="Cyclic nucleotide-binding" evidence="5">
    <location>
        <begin position="25"/>
        <end position="91"/>
    </location>
</feature>
<evidence type="ECO:0000256" key="1">
    <source>
        <dbReference type="ARBA" id="ARBA00023015"/>
    </source>
</evidence>
<dbReference type="GO" id="GO:0003677">
    <property type="term" value="F:DNA binding"/>
    <property type="evidence" value="ECO:0007669"/>
    <property type="project" value="UniProtKB-KW"/>
</dbReference>
<dbReference type="PANTHER" id="PTHR24567">
    <property type="entry name" value="CRP FAMILY TRANSCRIPTIONAL REGULATORY PROTEIN"/>
    <property type="match status" value="1"/>
</dbReference>
<dbReference type="Gene3D" id="2.60.120.10">
    <property type="entry name" value="Jelly Rolls"/>
    <property type="match status" value="1"/>
</dbReference>
<dbReference type="SUPFAM" id="SSF46785">
    <property type="entry name" value="Winged helix' DNA-binding domain"/>
    <property type="match status" value="1"/>
</dbReference>
<keyword evidence="1" id="KW-0805">Transcription regulation</keyword>
<evidence type="ECO:0000256" key="4">
    <source>
        <dbReference type="SAM" id="MobiDB-lite"/>
    </source>
</evidence>